<reference evidence="1 2" key="1">
    <citation type="submission" date="2017-10" db="EMBL/GenBank/DDBJ databases">
        <title>A new Pekin duck reference genome.</title>
        <authorList>
            <person name="Hou Z.-C."/>
            <person name="Zhou Z.-K."/>
            <person name="Zhu F."/>
            <person name="Hou S.-S."/>
        </authorList>
    </citation>
    <scope>NUCLEOTIDE SEQUENCE [LARGE SCALE GENOMIC DNA]</scope>
</reference>
<dbReference type="Proteomes" id="UP000016666">
    <property type="component" value="Chromosome 5"/>
</dbReference>
<reference evidence="1" key="2">
    <citation type="submission" date="2025-08" db="UniProtKB">
        <authorList>
            <consortium name="Ensembl"/>
        </authorList>
    </citation>
    <scope>IDENTIFICATION</scope>
</reference>
<keyword evidence="2" id="KW-1185">Reference proteome</keyword>
<accession>A0A493T4X5</accession>
<sequence length="108" mass="11889">MKYFNFTPLNIYVFLDLLPGPGGNKWLQSIPPVSIPGKPPLQHIHEHRAACCQGMRLVPPYMCFPSHPPPSPQGSRLRRAAGTLSHSLEVGILSETLPEGRGRPACPR</sequence>
<evidence type="ECO:0000313" key="2">
    <source>
        <dbReference type="Proteomes" id="UP000016666"/>
    </source>
</evidence>
<proteinExistence type="predicted"/>
<reference evidence="1" key="3">
    <citation type="submission" date="2025-09" db="UniProtKB">
        <authorList>
            <consortium name="Ensembl"/>
        </authorList>
    </citation>
    <scope>IDENTIFICATION</scope>
</reference>
<evidence type="ECO:0000313" key="1">
    <source>
        <dbReference type="Ensembl" id="ENSAPLP00000020700.1"/>
    </source>
</evidence>
<dbReference type="Ensembl" id="ENSAPLT00000021520.1">
    <property type="protein sequence ID" value="ENSAPLP00000020700.1"/>
    <property type="gene ID" value="ENSAPLG00000019646.1"/>
</dbReference>
<dbReference type="AlphaFoldDB" id="A0A493T4X5"/>
<protein>
    <submittedName>
        <fullName evidence="1">Uncharacterized protein</fullName>
    </submittedName>
</protein>
<name>A0A493T4X5_ANAPP</name>
<organism evidence="1 2">
    <name type="scientific">Anas platyrhynchos platyrhynchos</name>
    <name type="common">Northern mallard</name>
    <dbReference type="NCBI Taxonomy" id="8840"/>
    <lineage>
        <taxon>Eukaryota</taxon>
        <taxon>Metazoa</taxon>
        <taxon>Chordata</taxon>
        <taxon>Craniata</taxon>
        <taxon>Vertebrata</taxon>
        <taxon>Euteleostomi</taxon>
        <taxon>Archelosauria</taxon>
        <taxon>Archosauria</taxon>
        <taxon>Dinosauria</taxon>
        <taxon>Saurischia</taxon>
        <taxon>Theropoda</taxon>
        <taxon>Coelurosauria</taxon>
        <taxon>Aves</taxon>
        <taxon>Neognathae</taxon>
        <taxon>Galloanserae</taxon>
        <taxon>Anseriformes</taxon>
        <taxon>Anatidae</taxon>
        <taxon>Anatinae</taxon>
        <taxon>Anas</taxon>
    </lineage>
</organism>